<feature type="region of interest" description="Disordered" evidence="1">
    <location>
        <begin position="69"/>
        <end position="98"/>
    </location>
</feature>
<proteinExistence type="predicted"/>
<organism evidence="2 3">
    <name type="scientific">Ambispora leptoticha</name>
    <dbReference type="NCBI Taxonomy" id="144679"/>
    <lineage>
        <taxon>Eukaryota</taxon>
        <taxon>Fungi</taxon>
        <taxon>Fungi incertae sedis</taxon>
        <taxon>Mucoromycota</taxon>
        <taxon>Glomeromycotina</taxon>
        <taxon>Glomeromycetes</taxon>
        <taxon>Archaeosporales</taxon>
        <taxon>Ambisporaceae</taxon>
        <taxon>Ambispora</taxon>
    </lineage>
</organism>
<evidence type="ECO:0000313" key="3">
    <source>
        <dbReference type="Proteomes" id="UP000789508"/>
    </source>
</evidence>
<gene>
    <name evidence="2" type="ORF">ALEPTO_LOCUS7117</name>
</gene>
<evidence type="ECO:0000256" key="1">
    <source>
        <dbReference type="SAM" id="MobiDB-lite"/>
    </source>
</evidence>
<dbReference type="AlphaFoldDB" id="A0A9N9G2X2"/>
<keyword evidence="3" id="KW-1185">Reference proteome</keyword>
<dbReference type="EMBL" id="CAJVPS010002860">
    <property type="protein sequence ID" value="CAG8577850.1"/>
    <property type="molecule type" value="Genomic_DNA"/>
</dbReference>
<protein>
    <submittedName>
        <fullName evidence="2">7997_t:CDS:1</fullName>
    </submittedName>
</protein>
<dbReference type="OrthoDB" id="10684524at2759"/>
<name>A0A9N9G2X2_9GLOM</name>
<comment type="caution">
    <text evidence="2">The sequence shown here is derived from an EMBL/GenBank/DDBJ whole genome shotgun (WGS) entry which is preliminary data.</text>
</comment>
<accession>A0A9N9G2X2</accession>
<reference evidence="2" key="1">
    <citation type="submission" date="2021-06" db="EMBL/GenBank/DDBJ databases">
        <authorList>
            <person name="Kallberg Y."/>
            <person name="Tangrot J."/>
            <person name="Rosling A."/>
        </authorList>
    </citation>
    <scope>NUCLEOTIDE SEQUENCE</scope>
    <source>
        <strain evidence="2">FL130A</strain>
    </source>
</reference>
<feature type="non-terminal residue" evidence="2">
    <location>
        <position position="98"/>
    </location>
</feature>
<dbReference type="Proteomes" id="UP000789508">
    <property type="component" value="Unassembled WGS sequence"/>
</dbReference>
<evidence type="ECO:0000313" key="2">
    <source>
        <dbReference type="EMBL" id="CAG8577850.1"/>
    </source>
</evidence>
<feature type="compositionally biased region" description="Basic and acidic residues" evidence="1">
    <location>
        <begin position="69"/>
        <end position="83"/>
    </location>
</feature>
<sequence>ERGRAEAAVALKGETSDKGKTLHKAFSLKDVSEYSESKDKLDESIEEIKKHIALIEEIIKVKDTETSKLESRKTVLETAKKDQQNTGGGDGSGKPDEA</sequence>